<comment type="caution">
    <text evidence="3">The sequence shown here is derived from an EMBL/GenBank/DDBJ whole genome shotgun (WGS) entry which is preliminary data.</text>
</comment>
<feature type="compositionally biased region" description="Basic and acidic residues" evidence="2">
    <location>
        <begin position="289"/>
        <end position="298"/>
    </location>
</feature>
<feature type="region of interest" description="Disordered" evidence="2">
    <location>
        <begin position="64"/>
        <end position="84"/>
    </location>
</feature>
<evidence type="ECO:0000313" key="3">
    <source>
        <dbReference type="EMBL" id="TPP54082.1"/>
    </source>
</evidence>
<dbReference type="AlphaFoldDB" id="A0A504XY62"/>
<feature type="coiled-coil region" evidence="1">
    <location>
        <begin position="565"/>
        <end position="641"/>
    </location>
</feature>
<evidence type="ECO:0000256" key="1">
    <source>
        <dbReference type="SAM" id="Coils"/>
    </source>
</evidence>
<name>A0A504XY62_LEIDO</name>
<protein>
    <submittedName>
        <fullName evidence="3">Uncharacterized protein</fullName>
    </submittedName>
</protein>
<dbReference type="EMBL" id="RHLD01000030">
    <property type="protein sequence ID" value="TPP54082.1"/>
    <property type="molecule type" value="Genomic_DNA"/>
</dbReference>
<feature type="compositionally biased region" description="Basic residues" evidence="2">
    <location>
        <begin position="303"/>
        <end position="318"/>
    </location>
</feature>
<gene>
    <name evidence="3" type="ORF">CGC20_16470</name>
</gene>
<evidence type="ECO:0000256" key="2">
    <source>
        <dbReference type="SAM" id="MobiDB-lite"/>
    </source>
</evidence>
<feature type="compositionally biased region" description="Low complexity" evidence="2">
    <location>
        <begin position="321"/>
        <end position="330"/>
    </location>
</feature>
<reference evidence="4" key="1">
    <citation type="submission" date="2019-02" db="EMBL/GenBank/DDBJ databases">
        <title>FDA dAtabase for Regulatory Grade micrObial Sequences (FDA-ARGOS): Supporting development and validation of Infectious Disease Dx tests.</title>
        <authorList>
            <person name="Duncan R."/>
            <person name="Fisher C."/>
            <person name="Tallon L."/>
            <person name="Sadzewicz L."/>
            <person name="Sengamalay N."/>
            <person name="Ott S."/>
            <person name="Godinez A."/>
            <person name="Nagaraj S."/>
            <person name="Vavikolanu K."/>
            <person name="Vyas G."/>
            <person name="Nadendla S."/>
            <person name="Aluvathingal J."/>
            <person name="Sichtig H."/>
        </authorList>
    </citation>
    <scope>NUCLEOTIDE SEQUENCE [LARGE SCALE GENOMIC DNA]</scope>
    <source>
        <strain evidence="4">FDAARGOS_360</strain>
    </source>
</reference>
<proteinExistence type="predicted"/>
<organism evidence="3 4">
    <name type="scientific">Leishmania donovani</name>
    <dbReference type="NCBI Taxonomy" id="5661"/>
    <lineage>
        <taxon>Eukaryota</taxon>
        <taxon>Discoba</taxon>
        <taxon>Euglenozoa</taxon>
        <taxon>Kinetoplastea</taxon>
        <taxon>Metakinetoplastina</taxon>
        <taxon>Trypanosomatida</taxon>
        <taxon>Trypanosomatidae</taxon>
        <taxon>Leishmaniinae</taxon>
        <taxon>Leishmania</taxon>
    </lineage>
</organism>
<feature type="region of interest" description="Disordered" evidence="2">
    <location>
        <begin position="143"/>
        <end position="168"/>
    </location>
</feature>
<sequence length="652" mass="72490">MRGGRVRFNASVAGGLWADGAAQADMGPGAAANKAAELMRHTWFRAMILHALFVRRHMLTGGPLPRPRRRAEAGPTAQNCERGPNVASLRGADYGMRLLEATEGADRKVADFLLGPVRHAPSIGSPNGGRVGEGLFVRRHMLTGGPLPRPRRRAEAGPTAQNCERGPNVASLRGADYGMRLLEATEGADRKVADFLLGPVRHAPSIGSPNGGRVGEGQQQPEENGDRMVAARAKAEAARMAAERRRSMNSDARERSNSPDIHDTPTPLRGATQERSSSVDLANGGIEALHGDSGEHRRNSSALKRRSSTPKKGMRGGSRRGSGVAAAGFSNASHSGTKKAAHPQTPEEYAAAIEEMRQEYERITMKDEELEERLQLYSDVVGLRKELVIVQEDEARLRQQLAATEAVIASSDPTVEKMVSIYEEEAQQSALQKLWMEESECHNPDTMEWAEIDVNNLRERVDEAHKKFTAAAEKADSLYLQQEEAINKTTDARERERATIAENHEREMEGLSEARIHARQVATEQHFHRHRGTAQAPPVVLTKDKERTTRQRRVDEVEFRTTAQVGKMKDELTELMEQVKMLKRHLDDSRQVTEEKRREYEASLKVVEAEGSEAREMKEGLLKEEEELKELKADLQAVLHYVRAKNREEEGW</sequence>
<accession>A0A504XY62</accession>
<feature type="region of interest" description="Disordered" evidence="2">
    <location>
        <begin position="202"/>
        <end position="345"/>
    </location>
</feature>
<keyword evidence="1" id="KW-0175">Coiled coil</keyword>
<feature type="coiled-coil region" evidence="1">
    <location>
        <begin position="447"/>
        <end position="474"/>
    </location>
</feature>
<dbReference type="VEuPathDB" id="TriTrypDB:LDHU3_22.0960"/>
<dbReference type="Proteomes" id="UP000318821">
    <property type="component" value="Unassembled WGS sequence"/>
</dbReference>
<feature type="compositionally biased region" description="Basic and acidic residues" evidence="2">
    <location>
        <begin position="233"/>
        <end position="263"/>
    </location>
</feature>
<dbReference type="VEuPathDB" id="TriTrypDB:LdCL_220012800"/>
<evidence type="ECO:0000313" key="4">
    <source>
        <dbReference type="Proteomes" id="UP000318821"/>
    </source>
</evidence>